<feature type="domain" description="Alpha-D-phosphohexomutase alpha/beta/alpha" evidence="12">
    <location>
        <begin position="260"/>
        <end position="369"/>
    </location>
</feature>
<evidence type="ECO:0000256" key="6">
    <source>
        <dbReference type="HAMAP-Rule" id="MF_01554"/>
    </source>
</evidence>
<dbReference type="EC" id="5.4.2.10" evidence="6 8"/>
<sequence length="449" mass="49079">MKIFGTDGIRGKANIFPLVGDLAYRLGKALVYALDSQKNKKKKIIIGKDTRISGYMLESAITSGIVSMGADAYLVGPMPTPAIAFLVKSMRADAGVVISASHNPFDDNGIKIFSHEGIKISVELEELIESYTLSNALDNIKFLGANIGKVFRIRDTLGRYIVFAKNVFPYNLELDGLRLVIDCANGATYKVAPMIFEELGAEVIVINNEPNGININEKCGSTYPNNIIEKTTLFRADVGIAFDGDGDRVVMVDETGKLIDGDAILSILAIDLKNKGKLKNNTVVGTIMSNFGLEHTLKQNGINLERVDVGDKYIIQRMLEKNYNLGGEPSGHIVLSDFNTTGDGIITALAVLSIIVEKNVKLSSLLTNFTKVPEKTKNVHVSKKVNLEEIDDIQKAIEHVKNSLNGEGRLIVRYSGTEPVVRVTIESKDINIINEGIELISKTIEKHLS</sequence>
<dbReference type="InterPro" id="IPR005844">
    <property type="entry name" value="A-D-PHexomutase_a/b/a-I"/>
</dbReference>
<comment type="function">
    <text evidence="6 8">Catalyzes the conversion of glucosamine-6-phosphate to glucosamine-1-phosphate.</text>
</comment>
<feature type="active site" description="Phosphoserine intermediate" evidence="6">
    <location>
        <position position="101"/>
    </location>
</feature>
<evidence type="ECO:0000256" key="8">
    <source>
        <dbReference type="RuleBase" id="RU004327"/>
    </source>
</evidence>
<dbReference type="InterPro" id="IPR036900">
    <property type="entry name" value="A-D-PHexomutase_C_sf"/>
</dbReference>
<dbReference type="InterPro" id="IPR005845">
    <property type="entry name" value="A-D-PHexomutase_a/b/a-II"/>
</dbReference>
<evidence type="ECO:0000259" key="9">
    <source>
        <dbReference type="Pfam" id="PF00408"/>
    </source>
</evidence>
<feature type="binding site" evidence="6">
    <location>
        <position position="243"/>
    </location>
    <ligand>
        <name>Mg(2+)</name>
        <dbReference type="ChEBI" id="CHEBI:18420"/>
    </ligand>
</feature>
<feature type="domain" description="Alpha-D-phosphohexomutase alpha/beta/alpha" evidence="11">
    <location>
        <begin position="163"/>
        <end position="256"/>
    </location>
</feature>
<dbReference type="Pfam" id="PF00408">
    <property type="entry name" value="PGM_PMM_IV"/>
    <property type="match status" value="1"/>
</dbReference>
<dbReference type="EMBL" id="FMYU01000001">
    <property type="protein sequence ID" value="SDB99457.1"/>
    <property type="molecule type" value="Genomic_DNA"/>
</dbReference>
<reference evidence="14" key="1">
    <citation type="submission" date="2016-10" db="EMBL/GenBank/DDBJ databases">
        <authorList>
            <person name="Varghese N."/>
            <person name="Submissions S."/>
        </authorList>
    </citation>
    <scope>NUCLEOTIDE SEQUENCE [LARGE SCALE GENOMIC DNA]</scope>
    <source>
        <strain evidence="14">DSM 8415</strain>
    </source>
</reference>
<name>A0A1G6HYT0_9BACT</name>
<evidence type="ECO:0000259" key="11">
    <source>
        <dbReference type="Pfam" id="PF02879"/>
    </source>
</evidence>
<proteinExistence type="inferred from homology"/>
<comment type="catalytic activity">
    <reaction evidence="6 8">
        <text>alpha-D-glucosamine 1-phosphate = D-glucosamine 6-phosphate</text>
        <dbReference type="Rhea" id="RHEA:23424"/>
        <dbReference type="ChEBI" id="CHEBI:58516"/>
        <dbReference type="ChEBI" id="CHEBI:58725"/>
        <dbReference type="EC" id="5.4.2.10"/>
    </reaction>
</comment>
<dbReference type="SUPFAM" id="SSF53738">
    <property type="entry name" value="Phosphoglucomutase, first 3 domains"/>
    <property type="match status" value="3"/>
</dbReference>
<organism evidence="13 14">
    <name type="scientific">Desulfurella multipotens</name>
    <dbReference type="NCBI Taxonomy" id="79269"/>
    <lineage>
        <taxon>Bacteria</taxon>
        <taxon>Pseudomonadati</taxon>
        <taxon>Campylobacterota</taxon>
        <taxon>Desulfurellia</taxon>
        <taxon>Desulfurellales</taxon>
        <taxon>Desulfurellaceae</taxon>
        <taxon>Desulfurella</taxon>
    </lineage>
</organism>
<comment type="cofactor">
    <cofactor evidence="6">
        <name>Mg(2+)</name>
        <dbReference type="ChEBI" id="CHEBI:18420"/>
    </cofactor>
    <text evidence="6">Binds 1 Mg(2+) ion per subunit.</text>
</comment>
<dbReference type="PANTHER" id="PTHR42946:SF1">
    <property type="entry name" value="PHOSPHOGLUCOMUTASE (ALPHA-D-GLUCOSE-1,6-BISPHOSPHATE-DEPENDENT)"/>
    <property type="match status" value="1"/>
</dbReference>
<dbReference type="GO" id="GO:0000287">
    <property type="term" value="F:magnesium ion binding"/>
    <property type="evidence" value="ECO:0007669"/>
    <property type="project" value="UniProtKB-UniRule"/>
</dbReference>
<dbReference type="InterPro" id="IPR016055">
    <property type="entry name" value="A-D-PHexomutase_a/b/a-I/II/III"/>
</dbReference>
<dbReference type="OrthoDB" id="9806956at2"/>
<feature type="binding site" description="via phosphate group" evidence="6">
    <location>
        <position position="101"/>
    </location>
    <ligand>
        <name>Mg(2+)</name>
        <dbReference type="ChEBI" id="CHEBI:18420"/>
    </ligand>
</feature>
<dbReference type="InterPro" id="IPR016066">
    <property type="entry name" value="A-D-PHexomutase_CS"/>
</dbReference>
<keyword evidence="4 6" id="KW-0460">Magnesium</keyword>
<protein>
    <recommendedName>
        <fullName evidence="6 8">Phosphoglucosamine mutase</fullName>
        <ecNumber evidence="6 8">5.4.2.10</ecNumber>
    </recommendedName>
</protein>
<dbReference type="SUPFAM" id="SSF55957">
    <property type="entry name" value="Phosphoglucomutase, C-terminal domain"/>
    <property type="match status" value="1"/>
</dbReference>
<dbReference type="GO" id="GO:0008966">
    <property type="term" value="F:phosphoglucosamine mutase activity"/>
    <property type="evidence" value="ECO:0007669"/>
    <property type="project" value="UniProtKB-UniRule"/>
</dbReference>
<dbReference type="PANTHER" id="PTHR42946">
    <property type="entry name" value="PHOSPHOHEXOSE MUTASE"/>
    <property type="match status" value="1"/>
</dbReference>
<keyword evidence="14" id="KW-1185">Reference proteome</keyword>
<evidence type="ECO:0000313" key="13">
    <source>
        <dbReference type="EMBL" id="SDB99457.1"/>
    </source>
</evidence>
<keyword evidence="3 6" id="KW-0479">Metal-binding</keyword>
<dbReference type="PROSITE" id="PS00710">
    <property type="entry name" value="PGM_PMM"/>
    <property type="match status" value="1"/>
</dbReference>
<comment type="similarity">
    <text evidence="1 6 7">Belongs to the phosphohexose mutase family.</text>
</comment>
<dbReference type="InterPro" id="IPR006352">
    <property type="entry name" value="GlmM_bact"/>
</dbReference>
<dbReference type="Pfam" id="PF02880">
    <property type="entry name" value="PGM_PMM_III"/>
    <property type="match status" value="1"/>
</dbReference>
<feature type="binding site" evidence="6">
    <location>
        <position position="245"/>
    </location>
    <ligand>
        <name>Mg(2+)</name>
        <dbReference type="ChEBI" id="CHEBI:18420"/>
    </ligand>
</feature>
<dbReference type="InterPro" id="IPR005841">
    <property type="entry name" value="Alpha-D-phosphohexomutase_SF"/>
</dbReference>
<dbReference type="InterPro" id="IPR005843">
    <property type="entry name" value="A-D-PHexomutase_C"/>
</dbReference>
<evidence type="ECO:0000256" key="3">
    <source>
        <dbReference type="ARBA" id="ARBA00022723"/>
    </source>
</evidence>
<feature type="binding site" evidence="6">
    <location>
        <position position="247"/>
    </location>
    <ligand>
        <name>Mg(2+)</name>
        <dbReference type="ChEBI" id="CHEBI:18420"/>
    </ligand>
</feature>
<evidence type="ECO:0000313" key="14">
    <source>
        <dbReference type="Proteomes" id="UP000199411"/>
    </source>
</evidence>
<dbReference type="GO" id="GO:0009252">
    <property type="term" value="P:peptidoglycan biosynthetic process"/>
    <property type="evidence" value="ECO:0007669"/>
    <property type="project" value="TreeGrafter"/>
</dbReference>
<feature type="modified residue" description="Phosphoserine" evidence="6">
    <location>
        <position position="101"/>
    </location>
</feature>
<dbReference type="Gene3D" id="3.30.310.50">
    <property type="entry name" value="Alpha-D-phosphohexomutase, C-terminal domain"/>
    <property type="match status" value="1"/>
</dbReference>
<dbReference type="Proteomes" id="UP000199411">
    <property type="component" value="Unassembled WGS sequence"/>
</dbReference>
<dbReference type="Gene3D" id="3.40.120.10">
    <property type="entry name" value="Alpha-D-Glucose-1,6-Bisphosphate, subunit A, domain 3"/>
    <property type="match status" value="3"/>
</dbReference>
<dbReference type="InterPro" id="IPR050060">
    <property type="entry name" value="Phosphoglucosamine_mutase"/>
</dbReference>
<dbReference type="HAMAP" id="MF_01554_B">
    <property type="entry name" value="GlmM_B"/>
    <property type="match status" value="1"/>
</dbReference>
<evidence type="ECO:0000256" key="7">
    <source>
        <dbReference type="RuleBase" id="RU004326"/>
    </source>
</evidence>
<dbReference type="GO" id="GO:0005975">
    <property type="term" value="P:carbohydrate metabolic process"/>
    <property type="evidence" value="ECO:0007669"/>
    <property type="project" value="InterPro"/>
</dbReference>
<dbReference type="RefSeq" id="WP_092127493.1">
    <property type="nucleotide sequence ID" value="NZ_FMYU01000001.1"/>
</dbReference>
<accession>A0A1G6HYT0</accession>
<gene>
    <name evidence="6" type="primary">glmM</name>
    <name evidence="13" type="ORF">SAMN05660835_00166</name>
</gene>
<feature type="domain" description="Alpha-D-phosphohexomutase alpha/beta/alpha" evidence="10">
    <location>
        <begin position="2"/>
        <end position="133"/>
    </location>
</feature>
<dbReference type="GO" id="GO:0004615">
    <property type="term" value="F:phosphomannomutase activity"/>
    <property type="evidence" value="ECO:0007669"/>
    <property type="project" value="TreeGrafter"/>
</dbReference>
<evidence type="ECO:0000256" key="2">
    <source>
        <dbReference type="ARBA" id="ARBA00022553"/>
    </source>
</evidence>
<dbReference type="Pfam" id="PF02878">
    <property type="entry name" value="PGM_PMM_I"/>
    <property type="match status" value="1"/>
</dbReference>
<keyword evidence="2 6" id="KW-0597">Phosphoprotein</keyword>
<dbReference type="PRINTS" id="PR00509">
    <property type="entry name" value="PGMPMM"/>
</dbReference>
<dbReference type="GO" id="GO:0005829">
    <property type="term" value="C:cytosol"/>
    <property type="evidence" value="ECO:0007669"/>
    <property type="project" value="TreeGrafter"/>
</dbReference>
<dbReference type="InterPro" id="IPR005846">
    <property type="entry name" value="A-D-PHexomutase_a/b/a-III"/>
</dbReference>
<evidence type="ECO:0000256" key="5">
    <source>
        <dbReference type="ARBA" id="ARBA00023235"/>
    </source>
</evidence>
<dbReference type="FunFam" id="3.40.120.10:FF:000001">
    <property type="entry name" value="Phosphoglucosamine mutase"/>
    <property type="match status" value="1"/>
</dbReference>
<dbReference type="GO" id="GO:0006048">
    <property type="term" value="P:UDP-N-acetylglucosamine biosynthetic process"/>
    <property type="evidence" value="ECO:0007669"/>
    <property type="project" value="TreeGrafter"/>
</dbReference>
<evidence type="ECO:0000259" key="10">
    <source>
        <dbReference type="Pfam" id="PF02878"/>
    </source>
</evidence>
<dbReference type="AlphaFoldDB" id="A0A1G6HYT0"/>
<dbReference type="Pfam" id="PF02879">
    <property type="entry name" value="PGM_PMM_II"/>
    <property type="match status" value="1"/>
</dbReference>
<evidence type="ECO:0000256" key="1">
    <source>
        <dbReference type="ARBA" id="ARBA00010231"/>
    </source>
</evidence>
<dbReference type="NCBIfam" id="NF008139">
    <property type="entry name" value="PRK10887.1"/>
    <property type="match status" value="1"/>
</dbReference>
<comment type="PTM">
    <text evidence="6">Activated by phosphorylation.</text>
</comment>
<evidence type="ECO:0000259" key="12">
    <source>
        <dbReference type="Pfam" id="PF02880"/>
    </source>
</evidence>
<dbReference type="NCBIfam" id="TIGR01455">
    <property type="entry name" value="glmM"/>
    <property type="match status" value="1"/>
</dbReference>
<dbReference type="FunFam" id="3.40.120.10:FF:000003">
    <property type="entry name" value="Phosphoglucosamine mutase"/>
    <property type="match status" value="1"/>
</dbReference>
<feature type="domain" description="Alpha-D-phosphohexomutase C-terminal" evidence="9">
    <location>
        <begin position="378"/>
        <end position="429"/>
    </location>
</feature>
<keyword evidence="5 6" id="KW-0413">Isomerase</keyword>
<dbReference type="CDD" id="cd05802">
    <property type="entry name" value="GlmM"/>
    <property type="match status" value="1"/>
</dbReference>
<evidence type="ECO:0000256" key="4">
    <source>
        <dbReference type="ARBA" id="ARBA00022842"/>
    </source>
</evidence>